<dbReference type="EMBL" id="OU015566">
    <property type="protein sequence ID" value="CAG5103524.1"/>
    <property type="molecule type" value="Genomic_DNA"/>
</dbReference>
<protein>
    <submittedName>
        <fullName evidence="8">Oidioi.mRNA.OKI2018_I69.chr1.g810.t1.cds</fullName>
    </submittedName>
</protein>
<evidence type="ECO:0000256" key="5">
    <source>
        <dbReference type="SAM" id="Coils"/>
    </source>
</evidence>
<feature type="transmembrane region" description="Helical" evidence="6">
    <location>
        <begin position="96"/>
        <end position="114"/>
    </location>
</feature>
<gene>
    <name evidence="8" type="ORF">OKIOD_LOCUS9575</name>
</gene>
<dbReference type="Gene3D" id="3.30.40.10">
    <property type="entry name" value="Zinc/RING finger domain, C3HC4 (zinc finger)"/>
    <property type="match status" value="1"/>
</dbReference>
<dbReference type="PANTHER" id="PTHR23041:SF78">
    <property type="entry name" value="E3 UBIQUITIN-PROTEIN LIGASE RNF4"/>
    <property type="match status" value="1"/>
</dbReference>
<evidence type="ECO:0000256" key="3">
    <source>
        <dbReference type="ARBA" id="ARBA00022833"/>
    </source>
</evidence>
<keyword evidence="5" id="KW-0175">Coiled coil</keyword>
<dbReference type="PROSITE" id="PS50089">
    <property type="entry name" value="ZF_RING_2"/>
    <property type="match status" value="1"/>
</dbReference>
<keyword evidence="6" id="KW-0472">Membrane</keyword>
<feature type="domain" description="RING-type" evidence="7">
    <location>
        <begin position="259"/>
        <end position="302"/>
    </location>
</feature>
<dbReference type="Pfam" id="PF13639">
    <property type="entry name" value="zf-RING_2"/>
    <property type="match status" value="1"/>
</dbReference>
<name>A0ABN7SMR6_OIKDI</name>
<keyword evidence="1" id="KW-0479">Metal-binding</keyword>
<evidence type="ECO:0000256" key="1">
    <source>
        <dbReference type="ARBA" id="ARBA00022723"/>
    </source>
</evidence>
<sequence length="317" mass="37034">MKCENLFIQFGWLILRITTFVSYLVSFQVIFFLSSPFLFIWMMTNRFLDENVKYKYAFKILLHSFNSLAVIAYLSFLPAPISLGVLKAQNKEHWELCLGLFVFSILYCWFWICFREVLDDVDFQVQLEFFLENLKEEEKKIVPEINTPRPEQTVNTVSLIEEKNTQINGLEMNIKRLTRENKGMAMEIHESEEKIKNLEKNINSLFSMNKKLTSEKDEKTNTCNLAIQEIQGLRIKEELMLREIAQLKFQKASQEPNECSICSIAYDSGQHATSISKICGHILCKRCLEQIQQNTGRCPFCNKPYQLTDILPVFGDL</sequence>
<keyword evidence="3" id="KW-0862">Zinc</keyword>
<dbReference type="SMART" id="SM00184">
    <property type="entry name" value="RING"/>
    <property type="match status" value="1"/>
</dbReference>
<dbReference type="InterPro" id="IPR017907">
    <property type="entry name" value="Znf_RING_CS"/>
</dbReference>
<evidence type="ECO:0000259" key="7">
    <source>
        <dbReference type="PROSITE" id="PS50089"/>
    </source>
</evidence>
<dbReference type="SUPFAM" id="SSF58038">
    <property type="entry name" value="SNARE fusion complex"/>
    <property type="match status" value="1"/>
</dbReference>
<keyword evidence="9" id="KW-1185">Reference proteome</keyword>
<proteinExistence type="predicted"/>
<feature type="transmembrane region" description="Helical" evidence="6">
    <location>
        <begin position="20"/>
        <end position="44"/>
    </location>
</feature>
<dbReference type="InterPro" id="IPR047134">
    <property type="entry name" value="RNF4"/>
</dbReference>
<dbReference type="InterPro" id="IPR013083">
    <property type="entry name" value="Znf_RING/FYVE/PHD"/>
</dbReference>
<evidence type="ECO:0000256" key="2">
    <source>
        <dbReference type="ARBA" id="ARBA00022771"/>
    </source>
</evidence>
<dbReference type="PROSITE" id="PS00518">
    <property type="entry name" value="ZF_RING_1"/>
    <property type="match status" value="1"/>
</dbReference>
<dbReference type="InterPro" id="IPR001841">
    <property type="entry name" value="Znf_RING"/>
</dbReference>
<evidence type="ECO:0000256" key="6">
    <source>
        <dbReference type="SAM" id="Phobius"/>
    </source>
</evidence>
<evidence type="ECO:0000313" key="8">
    <source>
        <dbReference type="EMBL" id="CAG5103524.1"/>
    </source>
</evidence>
<evidence type="ECO:0000256" key="4">
    <source>
        <dbReference type="PROSITE-ProRule" id="PRU00175"/>
    </source>
</evidence>
<evidence type="ECO:0000313" key="9">
    <source>
        <dbReference type="Proteomes" id="UP001158576"/>
    </source>
</evidence>
<feature type="coiled-coil region" evidence="5">
    <location>
        <begin position="160"/>
        <end position="215"/>
    </location>
</feature>
<feature type="transmembrane region" description="Helical" evidence="6">
    <location>
        <begin position="56"/>
        <end position="76"/>
    </location>
</feature>
<keyword evidence="2 4" id="KW-0863">Zinc-finger</keyword>
<dbReference type="SUPFAM" id="SSF57850">
    <property type="entry name" value="RING/U-box"/>
    <property type="match status" value="1"/>
</dbReference>
<reference evidence="8 9" key="1">
    <citation type="submission" date="2021-04" db="EMBL/GenBank/DDBJ databases">
        <authorList>
            <person name="Bliznina A."/>
        </authorList>
    </citation>
    <scope>NUCLEOTIDE SEQUENCE [LARGE SCALE GENOMIC DNA]</scope>
</reference>
<organism evidence="8 9">
    <name type="scientific">Oikopleura dioica</name>
    <name type="common">Tunicate</name>
    <dbReference type="NCBI Taxonomy" id="34765"/>
    <lineage>
        <taxon>Eukaryota</taxon>
        <taxon>Metazoa</taxon>
        <taxon>Chordata</taxon>
        <taxon>Tunicata</taxon>
        <taxon>Appendicularia</taxon>
        <taxon>Copelata</taxon>
        <taxon>Oikopleuridae</taxon>
        <taxon>Oikopleura</taxon>
    </lineage>
</organism>
<keyword evidence="6" id="KW-0812">Transmembrane</keyword>
<dbReference type="PANTHER" id="PTHR23041">
    <property type="entry name" value="RING FINGER DOMAIN-CONTAINING"/>
    <property type="match status" value="1"/>
</dbReference>
<keyword evidence="6" id="KW-1133">Transmembrane helix</keyword>
<dbReference type="Proteomes" id="UP001158576">
    <property type="component" value="Chromosome 1"/>
</dbReference>
<accession>A0ABN7SMR6</accession>